<gene>
    <name evidence="3" type="ORF">SCOCK_100100</name>
</gene>
<organism evidence="3 4">
    <name type="scientific">Actinacidiphila cocklensis</name>
    <dbReference type="NCBI Taxonomy" id="887465"/>
    <lineage>
        <taxon>Bacteria</taxon>
        <taxon>Bacillati</taxon>
        <taxon>Actinomycetota</taxon>
        <taxon>Actinomycetes</taxon>
        <taxon>Kitasatosporales</taxon>
        <taxon>Streptomycetaceae</taxon>
        <taxon>Actinacidiphila</taxon>
    </lineage>
</organism>
<accession>A0A9W4DGQ6</accession>
<dbReference type="InterPro" id="IPR001509">
    <property type="entry name" value="Epimerase_deHydtase"/>
</dbReference>
<proteinExistence type="predicted"/>
<sequence>MNAARPAAGSGPGLGGLRVLVLGGSGFLGGQAVRSLALAGAEVTSVSRRGGRPRTAGGPPVASVRLDLAASGPRVLRDFFAARAPAAVVNAVGQVWGTGEGTMADLNDRLVADLVAALGRGPRLVQLGSSLEYGPVSGTAPVHETRRPAPDTVYARTKLRGTEHVLHAARAEQLDGVVLRVANVSGPGAPGLLGSVARWLTERAAQEPPPGGHVLRLGPLLAARDFVDVRDVGDAVVRAVAAGPGQVGGRVVNIGGGRAVQVRHLVDRLVALSGLPARLETTGEPGGSPRSTAAWLQLDIDRARRLLGWVPRHELDRSLRDMLVAPAGHDDVTRPQDPSELEESK</sequence>
<evidence type="ECO:0000259" key="2">
    <source>
        <dbReference type="Pfam" id="PF01370"/>
    </source>
</evidence>
<dbReference type="SUPFAM" id="SSF51735">
    <property type="entry name" value="NAD(P)-binding Rossmann-fold domains"/>
    <property type="match status" value="1"/>
</dbReference>
<dbReference type="RefSeq" id="WP_251484312.1">
    <property type="nucleotide sequence ID" value="NZ_CAJSLV010000002.1"/>
</dbReference>
<keyword evidence="4" id="KW-1185">Reference proteome</keyword>
<protein>
    <submittedName>
        <fullName evidence="3">NDP-hexose-4 ketoreductase</fullName>
    </submittedName>
</protein>
<reference evidence="3" key="1">
    <citation type="submission" date="2021-05" db="EMBL/GenBank/DDBJ databases">
        <authorList>
            <person name="Arsene-Ploetze F."/>
        </authorList>
    </citation>
    <scope>NUCLEOTIDE SEQUENCE</scope>
    <source>
        <strain evidence="3">DSM 42138</strain>
    </source>
</reference>
<dbReference type="PANTHER" id="PTHR43245:SF55">
    <property type="entry name" value="NAD(P)-BINDING DOMAIN-CONTAINING PROTEIN"/>
    <property type="match status" value="1"/>
</dbReference>
<feature type="domain" description="NAD-dependent epimerase/dehydratase" evidence="2">
    <location>
        <begin position="19"/>
        <end position="255"/>
    </location>
</feature>
<dbReference type="Gene3D" id="3.40.50.720">
    <property type="entry name" value="NAD(P)-binding Rossmann-like Domain"/>
    <property type="match status" value="1"/>
</dbReference>
<dbReference type="InterPro" id="IPR036291">
    <property type="entry name" value="NAD(P)-bd_dom_sf"/>
</dbReference>
<feature type="region of interest" description="Disordered" evidence="1">
    <location>
        <begin position="326"/>
        <end position="345"/>
    </location>
</feature>
<dbReference type="PANTHER" id="PTHR43245">
    <property type="entry name" value="BIFUNCTIONAL POLYMYXIN RESISTANCE PROTEIN ARNA"/>
    <property type="match status" value="1"/>
</dbReference>
<name>A0A9W4DGQ6_9ACTN</name>
<dbReference type="EMBL" id="CAJSLV010000002">
    <property type="protein sequence ID" value="CAG6391034.1"/>
    <property type="molecule type" value="Genomic_DNA"/>
</dbReference>
<dbReference type="InterPro" id="IPR050177">
    <property type="entry name" value="Lipid_A_modif_metabolic_enz"/>
</dbReference>
<comment type="caution">
    <text evidence="3">The sequence shown here is derived from an EMBL/GenBank/DDBJ whole genome shotgun (WGS) entry which is preliminary data.</text>
</comment>
<dbReference type="Pfam" id="PF01370">
    <property type="entry name" value="Epimerase"/>
    <property type="match status" value="1"/>
</dbReference>
<evidence type="ECO:0000313" key="4">
    <source>
        <dbReference type="Proteomes" id="UP001152519"/>
    </source>
</evidence>
<dbReference type="Proteomes" id="UP001152519">
    <property type="component" value="Unassembled WGS sequence"/>
</dbReference>
<dbReference type="Gene3D" id="3.90.25.10">
    <property type="entry name" value="UDP-galactose 4-epimerase, domain 1"/>
    <property type="match status" value="1"/>
</dbReference>
<dbReference type="AlphaFoldDB" id="A0A9W4DGQ6"/>
<evidence type="ECO:0000256" key="1">
    <source>
        <dbReference type="SAM" id="MobiDB-lite"/>
    </source>
</evidence>
<evidence type="ECO:0000313" key="3">
    <source>
        <dbReference type="EMBL" id="CAG6391034.1"/>
    </source>
</evidence>